<sequence length="91" mass="10859">MFNIISYRLSEIATFKELVRSQFIIATYKAIHEIKTDIQNTRYKSILRIDEIDFQGTFYETIRLAYVGLFHMFENYVNEVIKLPELIMGEL</sequence>
<dbReference type="RefSeq" id="WP_146785428.1">
    <property type="nucleotide sequence ID" value="NZ_CP042434.1"/>
</dbReference>
<dbReference type="OrthoDB" id="1239717at2"/>
<keyword evidence="2" id="KW-1185">Reference proteome</keyword>
<protein>
    <submittedName>
        <fullName evidence="1">Uncharacterized protein</fullName>
    </submittedName>
</protein>
<name>A0A5B8VRG3_9BACT</name>
<gene>
    <name evidence="1" type="ORF">FSB73_18150</name>
</gene>
<evidence type="ECO:0000313" key="2">
    <source>
        <dbReference type="Proteomes" id="UP000321291"/>
    </source>
</evidence>
<proteinExistence type="predicted"/>
<reference evidence="1 2" key="1">
    <citation type="journal article" date="2017" name="Int. J. Syst. Evol. Microbiol.">
        <title>Arachidicoccus ginsenosidivorans sp. nov., with ginsenoside-converting activity isolated from ginseng cultivating soil.</title>
        <authorList>
            <person name="Siddiqi M.Z."/>
            <person name="Aslam Z."/>
            <person name="Im W.T."/>
        </authorList>
    </citation>
    <scope>NUCLEOTIDE SEQUENCE [LARGE SCALE GENOMIC DNA]</scope>
    <source>
        <strain evidence="1 2">Gsoil 809</strain>
    </source>
</reference>
<dbReference type="KEGG" id="agi:FSB73_18150"/>
<organism evidence="1 2">
    <name type="scientific">Arachidicoccus ginsenosidivorans</name>
    <dbReference type="NCBI Taxonomy" id="496057"/>
    <lineage>
        <taxon>Bacteria</taxon>
        <taxon>Pseudomonadati</taxon>
        <taxon>Bacteroidota</taxon>
        <taxon>Chitinophagia</taxon>
        <taxon>Chitinophagales</taxon>
        <taxon>Chitinophagaceae</taxon>
        <taxon>Arachidicoccus</taxon>
    </lineage>
</organism>
<dbReference type="AlphaFoldDB" id="A0A5B8VRG3"/>
<accession>A0A5B8VRG3</accession>
<dbReference type="Proteomes" id="UP000321291">
    <property type="component" value="Chromosome"/>
</dbReference>
<dbReference type="EMBL" id="CP042434">
    <property type="protein sequence ID" value="QEC73306.1"/>
    <property type="molecule type" value="Genomic_DNA"/>
</dbReference>
<evidence type="ECO:0000313" key="1">
    <source>
        <dbReference type="EMBL" id="QEC73306.1"/>
    </source>
</evidence>